<keyword evidence="7" id="KW-0597">Phosphoprotein</keyword>
<dbReference type="InterPro" id="IPR036420">
    <property type="entry name" value="BRCT_dom_sf"/>
</dbReference>
<dbReference type="CDD" id="cd17727">
    <property type="entry name" value="BRCT_TopBP1_rpt6"/>
    <property type="match status" value="1"/>
</dbReference>
<feature type="region of interest" description="Disordered" evidence="15">
    <location>
        <begin position="1172"/>
        <end position="1193"/>
    </location>
</feature>
<dbReference type="FunFam" id="3.40.50.10190:FF:000018">
    <property type="entry name" value="DNA topoisomerase 2-binding protein 1"/>
    <property type="match status" value="1"/>
</dbReference>
<dbReference type="GO" id="GO:0033314">
    <property type="term" value="P:mitotic DNA replication checkpoint signaling"/>
    <property type="evidence" value="ECO:0007669"/>
    <property type="project" value="TreeGrafter"/>
</dbReference>
<evidence type="ECO:0000256" key="11">
    <source>
        <dbReference type="ARBA" id="ARBA00023204"/>
    </source>
</evidence>
<dbReference type="CDD" id="cd17731">
    <property type="entry name" value="BRCT_TopBP1_rpt2_like"/>
    <property type="match status" value="1"/>
</dbReference>
<evidence type="ECO:0000256" key="4">
    <source>
        <dbReference type="ARBA" id="ARBA00004647"/>
    </source>
</evidence>
<dbReference type="FunFam" id="3.40.50.10190:FF:000010">
    <property type="entry name" value="DNA topoisomerase II binding protein 1"/>
    <property type="match status" value="1"/>
</dbReference>
<dbReference type="CDD" id="cd17728">
    <property type="entry name" value="BRCT_TopBP1_rpt8"/>
    <property type="match status" value="1"/>
</dbReference>
<evidence type="ECO:0000256" key="6">
    <source>
        <dbReference type="ARBA" id="ARBA00022490"/>
    </source>
</evidence>
<evidence type="ECO:0000256" key="9">
    <source>
        <dbReference type="ARBA" id="ARBA00022763"/>
    </source>
</evidence>
<feature type="domain" description="BRCT" evidence="16">
    <location>
        <begin position="122"/>
        <end position="181"/>
    </location>
</feature>
<dbReference type="GO" id="GO:0005634">
    <property type="term" value="C:nucleus"/>
    <property type="evidence" value="ECO:0007669"/>
    <property type="project" value="UniProtKB-SubCell"/>
</dbReference>
<dbReference type="Gene3D" id="3.40.50.10190">
    <property type="entry name" value="BRCT domain"/>
    <property type="match status" value="9"/>
</dbReference>
<comment type="similarity">
    <text evidence="14">Belongs to the TOPBP1 family.</text>
</comment>
<dbReference type="InterPro" id="IPR001357">
    <property type="entry name" value="BRCT_dom"/>
</dbReference>
<keyword evidence="13" id="KW-0539">Nucleus</keyword>
<accession>A0AAX7UB12</accession>
<keyword evidence="6" id="KW-0963">Cytoplasm</keyword>
<keyword evidence="5" id="KW-0158">Chromosome</keyword>
<dbReference type="InterPro" id="IPR049936">
    <property type="entry name" value="TopBP1_BRCT_8"/>
</dbReference>
<dbReference type="FunFam" id="3.40.50.10190:FF:000023">
    <property type="entry name" value="DNA topoisomerase II binding protein 1"/>
    <property type="match status" value="1"/>
</dbReference>
<feature type="region of interest" description="Disordered" evidence="15">
    <location>
        <begin position="283"/>
        <end position="303"/>
    </location>
</feature>
<evidence type="ECO:0000256" key="1">
    <source>
        <dbReference type="ARBA" id="ARBA00004123"/>
    </source>
</evidence>
<gene>
    <name evidence="17" type="primary">TOPBP1</name>
</gene>
<evidence type="ECO:0000313" key="18">
    <source>
        <dbReference type="Proteomes" id="UP000265100"/>
    </source>
</evidence>
<dbReference type="InterPro" id="IPR044737">
    <property type="entry name" value="TopBP1_BRCT_1"/>
</dbReference>
<dbReference type="PROSITE" id="PS50172">
    <property type="entry name" value="BRCT"/>
    <property type="match status" value="7"/>
</dbReference>
<dbReference type="GO" id="GO:0005813">
    <property type="term" value="C:centrosome"/>
    <property type="evidence" value="ECO:0007669"/>
    <property type="project" value="UniProtKB-SubCell"/>
</dbReference>
<keyword evidence="12" id="KW-0206">Cytoskeleton</keyword>
<evidence type="ECO:0000256" key="2">
    <source>
        <dbReference type="ARBA" id="ARBA00004286"/>
    </source>
</evidence>
<dbReference type="CDD" id="cd17749">
    <property type="entry name" value="BRCT_TopBP1_rpt4"/>
    <property type="match status" value="1"/>
</dbReference>
<name>A0AAX7UB12_ASTCA</name>
<feature type="compositionally biased region" description="Polar residues" evidence="15">
    <location>
        <begin position="781"/>
        <end position="797"/>
    </location>
</feature>
<protein>
    <recommendedName>
        <fullName evidence="16">BRCT domain-containing protein</fullName>
    </recommendedName>
</protein>
<dbReference type="CDD" id="cd17718">
    <property type="entry name" value="BRCT_TopBP1_rpt3"/>
    <property type="match status" value="1"/>
</dbReference>
<dbReference type="CDD" id="cd17738">
    <property type="entry name" value="BRCT_TopBP1_rpt7"/>
    <property type="match status" value="1"/>
</dbReference>
<feature type="domain" description="BRCT" evidence="16">
    <location>
        <begin position="1304"/>
        <end position="1401"/>
    </location>
</feature>
<dbReference type="CDD" id="cd18434">
    <property type="entry name" value="BRCT_TopBP1_rpt5"/>
    <property type="match status" value="1"/>
</dbReference>
<feature type="domain" description="BRCT" evidence="16">
    <location>
        <begin position="192"/>
        <end position="281"/>
    </location>
</feature>
<feature type="region of interest" description="Disordered" evidence="15">
    <location>
        <begin position="1115"/>
        <end position="1157"/>
    </location>
</feature>
<evidence type="ECO:0000256" key="5">
    <source>
        <dbReference type="ARBA" id="ARBA00022454"/>
    </source>
</evidence>
<dbReference type="FunFam" id="3.40.50.10190:FF:000021">
    <property type="entry name" value="DNA topoisomerase II binding protein 1"/>
    <property type="match status" value="1"/>
</dbReference>
<evidence type="ECO:0000256" key="15">
    <source>
        <dbReference type="SAM" id="MobiDB-lite"/>
    </source>
</evidence>
<dbReference type="Pfam" id="PF00533">
    <property type="entry name" value="BRCT"/>
    <property type="match status" value="4"/>
</dbReference>
<keyword evidence="18" id="KW-1185">Reference proteome</keyword>
<dbReference type="InterPro" id="IPR059215">
    <property type="entry name" value="BRCT2_TopBP1-like"/>
</dbReference>
<dbReference type="FunFam" id="3.40.50.10190:FF:000028">
    <property type="entry name" value="DNA topoisomerase 2-binding protein 1 isoform X1"/>
    <property type="match status" value="1"/>
</dbReference>
<evidence type="ECO:0000256" key="12">
    <source>
        <dbReference type="ARBA" id="ARBA00023212"/>
    </source>
</evidence>
<feature type="region of interest" description="Disordered" evidence="15">
    <location>
        <begin position="1404"/>
        <end position="1432"/>
    </location>
</feature>
<evidence type="ECO:0000256" key="8">
    <source>
        <dbReference type="ARBA" id="ARBA00022737"/>
    </source>
</evidence>
<feature type="region of interest" description="Disordered" evidence="15">
    <location>
        <begin position="985"/>
        <end position="1013"/>
    </location>
</feature>
<dbReference type="CDD" id="cd17737">
    <property type="entry name" value="BRCT_TopBP1_rpt1"/>
    <property type="match status" value="1"/>
</dbReference>
<dbReference type="GO" id="GO:0005694">
    <property type="term" value="C:chromosome"/>
    <property type="evidence" value="ECO:0007669"/>
    <property type="project" value="UniProtKB-SubCell"/>
</dbReference>
<organism evidence="17 18">
    <name type="scientific">Astatotilapia calliptera</name>
    <name type="common">Eastern happy</name>
    <name type="synonym">Chromis callipterus</name>
    <dbReference type="NCBI Taxonomy" id="8154"/>
    <lineage>
        <taxon>Eukaryota</taxon>
        <taxon>Metazoa</taxon>
        <taxon>Chordata</taxon>
        <taxon>Craniata</taxon>
        <taxon>Vertebrata</taxon>
        <taxon>Euteleostomi</taxon>
        <taxon>Actinopterygii</taxon>
        <taxon>Neopterygii</taxon>
        <taxon>Teleostei</taxon>
        <taxon>Neoteleostei</taxon>
        <taxon>Acanthomorphata</taxon>
        <taxon>Ovalentaria</taxon>
        <taxon>Cichlomorphae</taxon>
        <taxon>Cichliformes</taxon>
        <taxon>Cichlidae</taxon>
        <taxon>African cichlids</taxon>
        <taxon>Pseudocrenilabrinae</taxon>
        <taxon>Haplochromini</taxon>
        <taxon>Astatotilapia</taxon>
    </lineage>
</organism>
<evidence type="ECO:0000256" key="14">
    <source>
        <dbReference type="ARBA" id="ARBA00061360"/>
    </source>
</evidence>
<dbReference type="Proteomes" id="UP000265100">
    <property type="component" value="Chromosome 9"/>
</dbReference>
<dbReference type="GeneTree" id="ENSGT00940000157001"/>
<keyword evidence="8" id="KW-0677">Repeat</keyword>
<feature type="compositionally biased region" description="Low complexity" evidence="15">
    <location>
        <begin position="458"/>
        <end position="469"/>
    </location>
</feature>
<dbReference type="SMART" id="SM00292">
    <property type="entry name" value="BRCT"/>
    <property type="match status" value="9"/>
</dbReference>
<evidence type="ECO:0000256" key="13">
    <source>
        <dbReference type="ARBA" id="ARBA00023242"/>
    </source>
</evidence>
<dbReference type="GO" id="GO:0000922">
    <property type="term" value="C:spindle pole"/>
    <property type="evidence" value="ECO:0007669"/>
    <property type="project" value="UniProtKB-SubCell"/>
</dbReference>
<reference evidence="17 18" key="1">
    <citation type="submission" date="2018-05" db="EMBL/GenBank/DDBJ databases">
        <authorList>
            <person name="Datahose"/>
        </authorList>
    </citation>
    <scope>NUCLEOTIDE SEQUENCE</scope>
</reference>
<keyword evidence="11" id="KW-0234">DNA repair</keyword>
<feature type="region of interest" description="Disordered" evidence="15">
    <location>
        <begin position="1049"/>
        <end position="1073"/>
    </location>
</feature>
<dbReference type="InterPro" id="IPR049542">
    <property type="entry name" value="TopBP1-like_BRCT0"/>
</dbReference>
<evidence type="ECO:0000313" key="17">
    <source>
        <dbReference type="Ensembl" id="ENSACLP00000066085.1"/>
    </source>
</evidence>
<dbReference type="PANTHER" id="PTHR13561">
    <property type="entry name" value="DNA REPLICATION REGULATOR DPB11-RELATED"/>
    <property type="match status" value="1"/>
</dbReference>
<dbReference type="GO" id="GO:0006270">
    <property type="term" value="P:DNA replication initiation"/>
    <property type="evidence" value="ECO:0007669"/>
    <property type="project" value="TreeGrafter"/>
</dbReference>
<sequence>MSKAEKVAFIVKFVESEGSKKDCAAKAYEAILELQSEKYLKTITEDDVLRMDKKDKSLFVFTSFTSPAFLHCKKLGCRIVSPLVVLYCLQQQRCVPKAEKPVYNMAMADVTICCTSMDRAIREELMDLVQLMGGWAYSDLNVSVTHLIAEEVGSKKYLVAASLSKPILLPTWVKACWEKSQDRYTDLPLEDYLCPVLRGCSVCVTGLSSTERKEVQRLCEQHGANYTGQLKMNECTHLIVNEPTGQKYECARKWNVYCVSLHWLFDSIEKGYCQDESRYTVERNASKTTRPHTSTPTGPSLLGLSNISVNTSRTINDTALTNNSTVSHLEAPDPIESLDLTVCPADDLLDGCKLYLCGLPGNKLEKLRRLVNAAGGLRFNQPSEELSHVVMGELDQDLNNFLSKATHRPHVVTVKWLIDSFSKGTLLPEASYLHPDCLPPAPADVVVPGYHTPKSRISTGPPAGSPSTPGRKKADEDLLSQYMDDDPTVTESKSRKSISTTAELQPESWVPNRTNGTESTLQEASEAGLFFGKRFLLVGFGTEAEAQLSLLVTEHGGKVLMGRSRVVADYAVVPLLGCSVEATVEEVVTDTWLKECVLQLSSHPLFTPVPVMDGQFPLKDCVLSVSQFTGAERESLVELAKHLGADVQDYFVRLANQKKGMLASTHLVLQSPEGTKYQAAKKWGLPAVTMHWILESARTGKRAEEGRFLVDLPPSPERDEESFVGGSQKQIMPPAARSSPEIPLLGPRSGKAVTPLDLGRFQSKVFRSVLDEMKPKEDISTPKQNQEGGRRNPLQNEASLQLDTPSRFLNRDQLFRPSFNVKDALGAMETPGGASKPGKRIETPLTDVINRNLKVALANSTRNNVSEMQAVSASPQLAKTSPRKEAGPLNGVVVCVGKKLSKMQSELNAIAASLGADFRWACDDTVTHYIYQGRVGDNTREYRGVKERGLHVVSQYWLQACADEQRHVPESLYPFTYNPKMSLNLSQVPSNSQRSPPVTRTQRKDIRETKEDEVETLEMRENLQRQLQEIMSATKLTTGRRTSVRLARMGSGGADLGPHTPEGSRVGRSGNRRTLEALRYERTAMDMNTEPSQSEQIVWDDPTAREERAKLADNLQWPGSPSQHSEPLAPPPTADSGPQLRDSMTDSELEPENDVLTPKAPSIAFPLANPAVAPEPQEKKEEKQPPRFQLSSLSPQERIDYSHLIEELGGVVLDKQSFDPSCTHIIVGTPLRNEKYLAAMAAGKWILHRSYLEACRSVGLFIQEEEFEWGNSSILDALPSITSQQKRLALAGMRWRKSLQGHSEHEGAFSGWTVMLNIDQSRESGFRRLLQSGGAKVLPGPSPSMYKEATHLFADFSRLKPGDFRVDVLEATSQGVTCLKPEYIADYLMQEPTPPIELYHLTEAPSEEAPGTPSRKRKAAAETSRLKKSRVN</sequence>
<feature type="domain" description="BRCT" evidence="16">
    <location>
        <begin position="613"/>
        <end position="710"/>
    </location>
</feature>
<evidence type="ECO:0000256" key="3">
    <source>
        <dbReference type="ARBA" id="ARBA00004300"/>
    </source>
</evidence>
<comment type="subcellular location">
    <subcellularLocation>
        <location evidence="2">Chromosome</location>
    </subcellularLocation>
    <subcellularLocation>
        <location evidence="3">Cytoplasm</location>
        <location evidence="3">Cytoskeleton</location>
        <location evidence="3">Microtubule organizing center</location>
        <location evidence="3">Centrosome</location>
    </subcellularLocation>
    <subcellularLocation>
        <location evidence="4">Cytoplasm</location>
        <location evidence="4">Cytoskeleton</location>
        <location evidence="4">Spindle pole</location>
    </subcellularLocation>
    <subcellularLocation>
        <location evidence="1">Nucleus</location>
    </subcellularLocation>
</comment>
<evidence type="ECO:0000259" key="16">
    <source>
        <dbReference type="PROSITE" id="PS50172"/>
    </source>
</evidence>
<dbReference type="GO" id="GO:0007095">
    <property type="term" value="P:mitotic G2 DNA damage checkpoint signaling"/>
    <property type="evidence" value="ECO:0007669"/>
    <property type="project" value="TreeGrafter"/>
</dbReference>
<evidence type="ECO:0000256" key="7">
    <source>
        <dbReference type="ARBA" id="ARBA00022553"/>
    </source>
</evidence>
<keyword evidence="10" id="KW-0238">DNA-binding</keyword>
<dbReference type="GO" id="GO:0003677">
    <property type="term" value="F:DNA binding"/>
    <property type="evidence" value="ECO:0007669"/>
    <property type="project" value="UniProtKB-KW"/>
</dbReference>
<dbReference type="FunFam" id="3.40.50.10190:FF:000029">
    <property type="entry name" value="DNA topoisomerase II binding protein 1"/>
    <property type="match status" value="1"/>
</dbReference>
<feature type="region of interest" description="Disordered" evidence="15">
    <location>
        <begin position="772"/>
        <end position="797"/>
    </location>
</feature>
<dbReference type="PANTHER" id="PTHR13561:SF20">
    <property type="entry name" value="DNA TOPOISOMERASE 2-BINDING PROTEIN 1"/>
    <property type="match status" value="1"/>
</dbReference>
<feature type="region of interest" description="Disordered" evidence="15">
    <location>
        <begin position="449"/>
        <end position="516"/>
    </location>
</feature>
<reference evidence="17" key="3">
    <citation type="submission" date="2025-08" db="UniProtKB">
        <authorList>
            <consortium name="Ensembl"/>
        </authorList>
    </citation>
    <scope>IDENTIFICATION</scope>
</reference>
<feature type="compositionally biased region" description="Basic and acidic residues" evidence="15">
    <location>
        <begin position="1176"/>
        <end position="1185"/>
    </location>
</feature>
<feature type="domain" description="BRCT" evidence="16">
    <location>
        <begin position="884"/>
        <end position="975"/>
    </location>
</feature>
<reference evidence="17" key="4">
    <citation type="submission" date="2025-09" db="UniProtKB">
        <authorList>
            <consortium name="Ensembl"/>
        </authorList>
    </citation>
    <scope>IDENTIFICATION</scope>
</reference>
<dbReference type="SUPFAM" id="SSF52113">
    <property type="entry name" value="BRCT domain"/>
    <property type="match status" value="6"/>
</dbReference>
<feature type="compositionally biased region" description="Polar residues" evidence="15">
    <location>
        <begin position="985"/>
        <end position="1000"/>
    </location>
</feature>
<dbReference type="GO" id="GO:0006281">
    <property type="term" value="P:DNA repair"/>
    <property type="evidence" value="ECO:0007669"/>
    <property type="project" value="UniProtKB-KW"/>
</dbReference>
<dbReference type="Ensembl" id="ENSACLT00000052957.1">
    <property type="protein sequence ID" value="ENSACLP00000066085.1"/>
    <property type="gene ID" value="ENSACLG00000004761.2"/>
</dbReference>
<evidence type="ECO:0000256" key="10">
    <source>
        <dbReference type="ARBA" id="ARBA00023125"/>
    </source>
</evidence>
<dbReference type="Pfam" id="PF21298">
    <property type="entry name" value="TopBP1_BRCT0"/>
    <property type="match status" value="1"/>
</dbReference>
<feature type="region of interest" description="Disordered" evidence="15">
    <location>
        <begin position="710"/>
        <end position="748"/>
    </location>
</feature>
<keyword evidence="9" id="KW-0227">DNA damage</keyword>
<dbReference type="FunFam" id="3.40.50.10190:FF:000020">
    <property type="entry name" value="DNA topoisomerase II binding protein 1"/>
    <property type="match status" value="1"/>
</dbReference>
<proteinExistence type="inferred from homology"/>
<reference evidence="18" key="2">
    <citation type="submission" date="2023-03" db="EMBL/GenBank/DDBJ databases">
        <authorList>
            <consortium name="Wellcome Sanger Institute Data Sharing"/>
        </authorList>
    </citation>
    <scope>NUCLEOTIDE SEQUENCE [LARGE SCALE GENOMIC DNA]</scope>
</reference>
<dbReference type="Pfam" id="PF12738">
    <property type="entry name" value="PTCB-BRCT"/>
    <property type="match status" value="2"/>
</dbReference>
<feature type="domain" description="BRCT" evidence="16">
    <location>
        <begin position="344"/>
        <end position="434"/>
    </location>
</feature>
<feature type="compositionally biased region" description="Polar residues" evidence="15">
    <location>
        <begin position="286"/>
        <end position="303"/>
    </location>
</feature>
<feature type="domain" description="BRCT" evidence="16">
    <location>
        <begin position="1191"/>
        <end position="1269"/>
    </location>
</feature>